<keyword evidence="4" id="KW-0732">Signal</keyword>
<reference evidence="5 6" key="1">
    <citation type="submission" date="2024-10" db="EMBL/GenBank/DDBJ databases">
        <title>Updated reference genomes for cyclostephanoid diatoms.</title>
        <authorList>
            <person name="Roberts W.R."/>
            <person name="Alverson A.J."/>
        </authorList>
    </citation>
    <scope>NUCLEOTIDE SEQUENCE [LARGE SCALE GENOMIC DNA]</scope>
    <source>
        <strain evidence="5 6">AJA276-08</strain>
    </source>
</reference>
<evidence type="ECO:0000256" key="4">
    <source>
        <dbReference type="SAM" id="SignalP"/>
    </source>
</evidence>
<dbReference type="AlphaFoldDB" id="A0ABD3PD45"/>
<accession>A0ABD3PD45</accession>
<gene>
    <name evidence="5" type="ORF">ACHAW5_007644</name>
</gene>
<evidence type="ECO:0000313" key="5">
    <source>
        <dbReference type="EMBL" id="KAL3785643.1"/>
    </source>
</evidence>
<dbReference type="Gene3D" id="1.25.40.20">
    <property type="entry name" value="Ankyrin repeat-containing domain"/>
    <property type="match status" value="1"/>
</dbReference>
<name>A0ABD3PD45_9STRA</name>
<dbReference type="PANTHER" id="PTHR24171">
    <property type="entry name" value="ANKYRIN REPEAT DOMAIN-CONTAINING PROTEIN 39-RELATED"/>
    <property type="match status" value="1"/>
</dbReference>
<dbReference type="SUPFAM" id="SSF48403">
    <property type="entry name" value="Ankyrin repeat"/>
    <property type="match status" value="1"/>
</dbReference>
<sequence length="368" mass="40067">MRRRGRLLLLALAPFHYCLPMTTGAAARDYYRHDGVRITHDPYAPGMAEKYGTPGRTDDEGFDPYADSVGPGIYGGIVARDDDGHVVIGRQYQNHNPRPGPVYAGGGYAPSTLMLEDTTRMTSLLDKYPDLVNDITTGGALPLHMCGMSKRKQHAVKYLVEHGADIEALDTYGMTPLQRMASNNLAAGAKMLLEAGADVTNVGKCGRSPLQVARGSAASAVIEVLVPYLKKAESQGMPGSKSNVVKLTVAGSYVPEVNGDYRPRSPTEIPKGFVDVCVAQGWDTQSTWSKLNGLELTNTWFAHIENESYMYYNRGDGKWWIDGPDGNGVWIVEGPTHAPPAHGWTHVTRRTSTGGPMVRTFREIKGDV</sequence>
<feature type="signal peptide" evidence="4">
    <location>
        <begin position="1"/>
        <end position="20"/>
    </location>
</feature>
<keyword evidence="2 3" id="KW-0040">ANK repeat</keyword>
<feature type="repeat" description="ANK" evidence="3">
    <location>
        <begin position="172"/>
        <end position="204"/>
    </location>
</feature>
<dbReference type="InterPro" id="IPR036770">
    <property type="entry name" value="Ankyrin_rpt-contain_sf"/>
</dbReference>
<dbReference type="Pfam" id="PF12796">
    <property type="entry name" value="Ank_2"/>
    <property type="match status" value="1"/>
</dbReference>
<comment type="caution">
    <text evidence="5">The sequence shown here is derived from an EMBL/GenBank/DDBJ whole genome shotgun (WGS) entry which is preliminary data.</text>
</comment>
<dbReference type="Proteomes" id="UP001530315">
    <property type="component" value="Unassembled WGS sequence"/>
</dbReference>
<dbReference type="InterPro" id="IPR002110">
    <property type="entry name" value="Ankyrin_rpt"/>
</dbReference>
<organism evidence="5 6">
    <name type="scientific">Stephanodiscus triporus</name>
    <dbReference type="NCBI Taxonomy" id="2934178"/>
    <lineage>
        <taxon>Eukaryota</taxon>
        <taxon>Sar</taxon>
        <taxon>Stramenopiles</taxon>
        <taxon>Ochrophyta</taxon>
        <taxon>Bacillariophyta</taxon>
        <taxon>Coscinodiscophyceae</taxon>
        <taxon>Thalassiosirophycidae</taxon>
        <taxon>Stephanodiscales</taxon>
        <taxon>Stephanodiscaceae</taxon>
        <taxon>Stephanodiscus</taxon>
    </lineage>
</organism>
<dbReference type="EMBL" id="JALLAZ020000878">
    <property type="protein sequence ID" value="KAL3785643.1"/>
    <property type="molecule type" value="Genomic_DNA"/>
</dbReference>
<dbReference type="SMART" id="SM00248">
    <property type="entry name" value="ANK"/>
    <property type="match status" value="2"/>
</dbReference>
<evidence type="ECO:0000256" key="3">
    <source>
        <dbReference type="PROSITE-ProRule" id="PRU00023"/>
    </source>
</evidence>
<evidence type="ECO:0000256" key="1">
    <source>
        <dbReference type="ARBA" id="ARBA00022737"/>
    </source>
</evidence>
<protein>
    <submittedName>
        <fullName evidence="5">Uncharacterized protein</fullName>
    </submittedName>
</protein>
<dbReference type="PROSITE" id="PS50088">
    <property type="entry name" value="ANK_REPEAT"/>
    <property type="match status" value="2"/>
</dbReference>
<feature type="repeat" description="ANK" evidence="3">
    <location>
        <begin position="138"/>
        <end position="171"/>
    </location>
</feature>
<evidence type="ECO:0000313" key="6">
    <source>
        <dbReference type="Proteomes" id="UP001530315"/>
    </source>
</evidence>
<feature type="chain" id="PRO_5044846931" evidence="4">
    <location>
        <begin position="21"/>
        <end position="368"/>
    </location>
</feature>
<keyword evidence="1" id="KW-0677">Repeat</keyword>
<keyword evidence="6" id="KW-1185">Reference proteome</keyword>
<dbReference type="PANTHER" id="PTHR24171:SF9">
    <property type="entry name" value="ANKYRIN REPEAT DOMAIN-CONTAINING PROTEIN 39"/>
    <property type="match status" value="1"/>
</dbReference>
<dbReference type="PROSITE" id="PS50297">
    <property type="entry name" value="ANK_REP_REGION"/>
    <property type="match status" value="1"/>
</dbReference>
<proteinExistence type="predicted"/>
<evidence type="ECO:0000256" key="2">
    <source>
        <dbReference type="ARBA" id="ARBA00023043"/>
    </source>
</evidence>